<dbReference type="PANTHER" id="PTHR43462:SF1">
    <property type="entry name" value="ALANYL-TRNA EDITING PROTEIN AARSD1"/>
    <property type="match status" value="1"/>
</dbReference>
<protein>
    <recommendedName>
        <fullName evidence="3">Alanine--tRNA ligase</fullName>
    </recommendedName>
    <alternativeName>
        <fullName evidence="6">Alanyl-tRNA synthetase</fullName>
    </alternativeName>
</protein>
<dbReference type="EMBL" id="BSOG01000001">
    <property type="protein sequence ID" value="GLR11830.1"/>
    <property type="molecule type" value="Genomic_DNA"/>
</dbReference>
<dbReference type="Pfam" id="PF07973">
    <property type="entry name" value="tRNA_SAD"/>
    <property type="match status" value="1"/>
</dbReference>
<evidence type="ECO:0000256" key="2">
    <source>
        <dbReference type="ARBA" id="ARBA00004496"/>
    </source>
</evidence>
<gene>
    <name evidence="8" type="ORF">GCM10007907_06200</name>
</gene>
<evidence type="ECO:0000256" key="3">
    <source>
        <dbReference type="ARBA" id="ARBA00017959"/>
    </source>
</evidence>
<dbReference type="SMART" id="SM00863">
    <property type="entry name" value="tRNA_SAD"/>
    <property type="match status" value="1"/>
</dbReference>
<evidence type="ECO:0000256" key="5">
    <source>
        <dbReference type="ARBA" id="ARBA00022833"/>
    </source>
</evidence>
<dbReference type="Gene3D" id="2.40.30.130">
    <property type="match status" value="1"/>
</dbReference>
<comment type="cofactor">
    <cofactor evidence="1">
        <name>Zn(2+)</name>
        <dbReference type="ChEBI" id="CHEBI:29105"/>
    </cofactor>
</comment>
<keyword evidence="9" id="KW-1185">Reference proteome</keyword>
<comment type="subcellular location">
    <subcellularLocation>
        <location evidence="2">Cytoplasm</location>
    </subcellularLocation>
</comment>
<keyword evidence="5" id="KW-0862">Zinc</keyword>
<dbReference type="PROSITE" id="PS50860">
    <property type="entry name" value="AA_TRNA_LIGASE_II_ALA"/>
    <property type="match status" value="1"/>
</dbReference>
<evidence type="ECO:0000259" key="7">
    <source>
        <dbReference type="PROSITE" id="PS50860"/>
    </source>
</evidence>
<keyword evidence="4" id="KW-0479">Metal-binding</keyword>
<dbReference type="RefSeq" id="WP_284194971.1">
    <property type="nucleotide sequence ID" value="NZ_BSOG01000001.1"/>
</dbReference>
<reference evidence="9" key="1">
    <citation type="journal article" date="2019" name="Int. J. Syst. Evol. Microbiol.">
        <title>The Global Catalogue of Microorganisms (GCM) 10K type strain sequencing project: providing services to taxonomists for standard genome sequencing and annotation.</title>
        <authorList>
            <consortium name="The Broad Institute Genomics Platform"/>
            <consortium name="The Broad Institute Genome Sequencing Center for Infectious Disease"/>
            <person name="Wu L."/>
            <person name="Ma J."/>
        </authorList>
    </citation>
    <scope>NUCLEOTIDE SEQUENCE [LARGE SCALE GENOMIC DNA]</scope>
    <source>
        <strain evidence="9">NBRC 110044</strain>
    </source>
</reference>
<evidence type="ECO:0000256" key="6">
    <source>
        <dbReference type="ARBA" id="ARBA00032577"/>
    </source>
</evidence>
<comment type="caution">
    <text evidence="8">The sequence shown here is derived from an EMBL/GenBank/DDBJ whole genome shotgun (WGS) entry which is preliminary data.</text>
</comment>
<dbReference type="SUPFAM" id="SSF55186">
    <property type="entry name" value="ThrRS/AlaRS common domain"/>
    <property type="match status" value="1"/>
</dbReference>
<name>A0ABQ5YEQ2_9NEIS</name>
<organism evidence="8 9">
    <name type="scientific">Chitinimonas prasina</name>
    <dbReference type="NCBI Taxonomy" id="1434937"/>
    <lineage>
        <taxon>Bacteria</taxon>
        <taxon>Pseudomonadati</taxon>
        <taxon>Pseudomonadota</taxon>
        <taxon>Betaproteobacteria</taxon>
        <taxon>Neisseriales</taxon>
        <taxon>Chitinibacteraceae</taxon>
        <taxon>Chitinimonas</taxon>
    </lineage>
</organism>
<evidence type="ECO:0000313" key="8">
    <source>
        <dbReference type="EMBL" id="GLR11830.1"/>
    </source>
</evidence>
<evidence type="ECO:0000256" key="1">
    <source>
        <dbReference type="ARBA" id="ARBA00001947"/>
    </source>
</evidence>
<sequence>MSELLFRTDAYLRLCTAIVTAVDEQGMQFDRTVFYPNGGGQPGDSGQLLRQDGSIVVISNTVKGATADAVLHLPAEGSSLPQVGEEVTLVLDWDRRYAHMRYHTALHLLCKVVAAPVTGGQVAADKARLDFAVEMEALDKEAIEAGLNALVEAAQPVTARWVDEAELDANPELVKTMSVSPPRGTGTVRLIEVTGTDLQPCGGTHVHNTAEVGRLVVQKIRSEGKQNKRIIIAFAS</sequence>
<dbReference type="Pfam" id="PF01411">
    <property type="entry name" value="tRNA-synt_2c"/>
    <property type="match status" value="1"/>
</dbReference>
<feature type="domain" description="Alanyl-transfer RNA synthetases family profile" evidence="7">
    <location>
        <begin position="1"/>
        <end position="236"/>
    </location>
</feature>
<dbReference type="SUPFAM" id="SSF50447">
    <property type="entry name" value="Translation proteins"/>
    <property type="match status" value="1"/>
</dbReference>
<dbReference type="Gene3D" id="3.30.980.10">
    <property type="entry name" value="Threonyl-trna Synthetase, Chain A, domain 2"/>
    <property type="match status" value="1"/>
</dbReference>
<dbReference type="InterPro" id="IPR018163">
    <property type="entry name" value="Thr/Ala-tRNA-synth_IIc_edit"/>
</dbReference>
<evidence type="ECO:0000313" key="9">
    <source>
        <dbReference type="Proteomes" id="UP001156706"/>
    </source>
</evidence>
<dbReference type="Proteomes" id="UP001156706">
    <property type="component" value="Unassembled WGS sequence"/>
</dbReference>
<dbReference type="InterPro" id="IPR012947">
    <property type="entry name" value="tRNA_SAD"/>
</dbReference>
<accession>A0ABQ5YEQ2</accession>
<dbReference type="InterPro" id="IPR051335">
    <property type="entry name" value="Alanyl-tRNA_Editing_Enzymes"/>
</dbReference>
<evidence type="ECO:0000256" key="4">
    <source>
        <dbReference type="ARBA" id="ARBA00022723"/>
    </source>
</evidence>
<proteinExistence type="predicted"/>
<dbReference type="InterPro" id="IPR009000">
    <property type="entry name" value="Transl_B-barrel_sf"/>
</dbReference>
<dbReference type="InterPro" id="IPR018165">
    <property type="entry name" value="Ala-tRNA-synth_IIc_core"/>
</dbReference>
<dbReference type="InterPro" id="IPR018164">
    <property type="entry name" value="Ala-tRNA-synth_IIc_N"/>
</dbReference>
<dbReference type="PANTHER" id="PTHR43462">
    <property type="entry name" value="ALANYL-TRNA EDITING PROTEIN"/>
    <property type="match status" value="1"/>
</dbReference>